<proteinExistence type="predicted"/>
<dbReference type="AlphaFoldDB" id="A0AAW3IQP4"/>
<sequence length="100" mass="11720">MKVGLKLNEQFTVSKHNIVQVTTFENEFHLALTNSEYLVISKDDKDNSYYYTHEFNGCLIEVPVNEYHRIQRELTEYFGVEIQDVSSDETKDQEQPEPTA</sequence>
<gene>
    <name evidence="1" type="ORF">ACX05_21145</name>
</gene>
<protein>
    <submittedName>
        <fullName evidence="1">Uncharacterized protein</fullName>
    </submittedName>
</protein>
<organism evidence="1 2">
    <name type="scientific">Vibrio parahaemolyticus</name>
    <dbReference type="NCBI Taxonomy" id="670"/>
    <lineage>
        <taxon>Bacteria</taxon>
        <taxon>Pseudomonadati</taxon>
        <taxon>Pseudomonadota</taxon>
        <taxon>Gammaproteobacteria</taxon>
        <taxon>Vibrionales</taxon>
        <taxon>Vibrionaceae</taxon>
        <taxon>Vibrio</taxon>
    </lineage>
</organism>
<reference evidence="1 2" key="1">
    <citation type="submission" date="2015-07" db="EMBL/GenBank/DDBJ databases">
        <title>Foodborne Vibrio parahaemolyticus Isolates.</title>
        <authorList>
            <person name="Ronholm J."/>
            <person name="Petronella N."/>
            <person name="Kenwell R."/>
            <person name="Banerjee S."/>
        </authorList>
    </citation>
    <scope>NUCLEOTIDE SEQUENCE [LARGE SCALE GENOMIC DNA]</scope>
    <source>
        <strain evidence="1 2">HS-06-05</strain>
    </source>
</reference>
<name>A0AAW3IQP4_VIBPH</name>
<evidence type="ECO:0000313" key="1">
    <source>
        <dbReference type="EMBL" id="KOY22731.1"/>
    </source>
</evidence>
<dbReference type="EMBL" id="LIRS01000126">
    <property type="protein sequence ID" value="KOY22731.1"/>
    <property type="molecule type" value="Genomic_DNA"/>
</dbReference>
<dbReference type="RefSeq" id="WP_031815510.1">
    <property type="nucleotide sequence ID" value="NZ_CP046776.1"/>
</dbReference>
<dbReference type="Proteomes" id="UP000037697">
    <property type="component" value="Unassembled WGS sequence"/>
</dbReference>
<comment type="caution">
    <text evidence="1">The sequence shown here is derived from an EMBL/GenBank/DDBJ whole genome shotgun (WGS) entry which is preliminary data.</text>
</comment>
<evidence type="ECO:0000313" key="2">
    <source>
        <dbReference type="Proteomes" id="UP000037697"/>
    </source>
</evidence>
<accession>A0AAW3IQP4</accession>